<dbReference type="Gene3D" id="3.90.1750.20">
    <property type="entry name" value="Putative Large Serine Recombinase, Chain B, Domain 2"/>
    <property type="match status" value="1"/>
</dbReference>
<dbReference type="InterPro" id="IPR006118">
    <property type="entry name" value="Recombinase_CS"/>
</dbReference>
<keyword evidence="1" id="KW-0229">DNA integration</keyword>
<dbReference type="GO" id="GO:0000150">
    <property type="term" value="F:DNA strand exchange activity"/>
    <property type="evidence" value="ECO:0007669"/>
    <property type="project" value="InterPro"/>
</dbReference>
<dbReference type="GO" id="GO:0003677">
    <property type="term" value="F:DNA binding"/>
    <property type="evidence" value="ECO:0007669"/>
    <property type="project" value="UniProtKB-KW"/>
</dbReference>
<dbReference type="InterPro" id="IPR038109">
    <property type="entry name" value="DNA_bind_recomb_sf"/>
</dbReference>
<dbReference type="PROSITE" id="PS51736">
    <property type="entry name" value="RECOMBINASES_3"/>
    <property type="match status" value="1"/>
</dbReference>
<evidence type="ECO:0000256" key="3">
    <source>
        <dbReference type="ARBA" id="ARBA00023172"/>
    </source>
</evidence>
<sequence length="422" mass="48995">MSVRRGIFVKNNSLVLYHLSLNSYHLIAAEMPLFYLEENNLKRITAIYVRVSSREQALQGYSLDAQELKCRQYADLMGYDTENLVLYKDDGFSAKSLNRPRMQDLIKGIKDGKIVRVIVYKLDRLTRSVTDVYQLMQMFMDFDCELKAIVDSLDLTSANGRMLVGMLSIIAQWEREVISERTKDGLAEKVNQGKYPYGGRAPFGWDKQKDGKLCINEEQASIKNAAGDWILEGYSLSRVCELVQEHYGYKPTFDSLKRYMEDEKNIGILVYNGERKVDFVPALMDDNKFQEVQYYLSFRAHHAPFKSRYIFHSLVYCTKCGSRLDQRSTVKKQGAERKRYFYYSCPNCSKRISQKILIEQTFFHSWTSHARSTLGSVKLRWGRSGPCYIYLAGAGESTIHIYSMRTSHTVFMRLFFYKSPLI</sequence>
<evidence type="ECO:0000256" key="2">
    <source>
        <dbReference type="ARBA" id="ARBA00023125"/>
    </source>
</evidence>
<evidence type="ECO:0000259" key="7">
    <source>
        <dbReference type="PROSITE" id="PS51737"/>
    </source>
</evidence>
<dbReference type="PROSITE" id="PS00397">
    <property type="entry name" value="RECOMBINASES_1"/>
    <property type="match status" value="1"/>
</dbReference>
<dbReference type="CDD" id="cd00338">
    <property type="entry name" value="Ser_Recombinase"/>
    <property type="match status" value="1"/>
</dbReference>
<evidence type="ECO:0000256" key="4">
    <source>
        <dbReference type="PIRSR" id="PIRSR606118-50"/>
    </source>
</evidence>
<name>A0A140DTH5_9FIRM</name>
<dbReference type="InterPro" id="IPR011109">
    <property type="entry name" value="DNA_bind_recombinase_dom"/>
</dbReference>
<dbReference type="PANTHER" id="PTHR30461">
    <property type="entry name" value="DNA-INVERTASE FROM LAMBDOID PROPHAGE"/>
    <property type="match status" value="1"/>
</dbReference>
<feature type="domain" description="Recombinase" evidence="7">
    <location>
        <begin position="202"/>
        <end position="302"/>
    </location>
</feature>
<dbReference type="SUPFAM" id="SSF53041">
    <property type="entry name" value="Resolvase-like"/>
    <property type="match status" value="1"/>
</dbReference>
<protein>
    <recommendedName>
        <fullName evidence="10">Resolvase/invertase-type recombinase catalytic domain-containing protein</fullName>
    </recommendedName>
</protein>
<keyword evidence="2" id="KW-0238">DNA-binding</keyword>
<dbReference type="InterPro" id="IPR006119">
    <property type="entry name" value="Resolv_N"/>
</dbReference>
<organism evidence="8 9">
    <name type="scientific">Faecalibaculum rodentium</name>
    <dbReference type="NCBI Taxonomy" id="1702221"/>
    <lineage>
        <taxon>Bacteria</taxon>
        <taxon>Bacillati</taxon>
        <taxon>Bacillota</taxon>
        <taxon>Erysipelotrichia</taxon>
        <taxon>Erysipelotrichales</taxon>
        <taxon>Erysipelotrichaceae</taxon>
        <taxon>Faecalibaculum</taxon>
    </lineage>
</organism>
<evidence type="ECO:0000256" key="1">
    <source>
        <dbReference type="ARBA" id="ARBA00022908"/>
    </source>
</evidence>
<dbReference type="AlphaFoldDB" id="A0A140DTH5"/>
<dbReference type="Proteomes" id="UP000069771">
    <property type="component" value="Chromosome"/>
</dbReference>
<dbReference type="PROSITE" id="PS51737">
    <property type="entry name" value="RECOMBINASE_DNA_BIND"/>
    <property type="match status" value="1"/>
</dbReference>
<feature type="domain" description="Resolvase/invertase-type recombinase catalytic" evidence="6">
    <location>
        <begin position="44"/>
        <end position="193"/>
    </location>
</feature>
<keyword evidence="3" id="KW-0233">DNA recombination</keyword>
<dbReference type="KEGG" id="fro:AALO17_08180"/>
<dbReference type="PATRIC" id="fig|1702221.3.peg.792"/>
<evidence type="ECO:0000313" key="8">
    <source>
        <dbReference type="EMBL" id="AMK53952.1"/>
    </source>
</evidence>
<dbReference type="STRING" id="1702221.AALO17_08180"/>
<dbReference type="GO" id="GO:0015074">
    <property type="term" value="P:DNA integration"/>
    <property type="evidence" value="ECO:0007669"/>
    <property type="project" value="UniProtKB-KW"/>
</dbReference>
<dbReference type="Pfam" id="PF00239">
    <property type="entry name" value="Resolvase"/>
    <property type="match status" value="1"/>
</dbReference>
<accession>A0A140DTH5</accession>
<reference evidence="8 9" key="1">
    <citation type="journal article" date="2016" name="Gut Pathog.">
        <title>Whole genome sequencing of "Faecalibaculum rodentium" ALO17, isolated from C57BL/6J laboratory mouse feces.</title>
        <authorList>
            <person name="Lim S."/>
            <person name="Chang D.H."/>
            <person name="Ahn S."/>
            <person name="Kim B.C."/>
        </authorList>
    </citation>
    <scope>NUCLEOTIDE SEQUENCE [LARGE SCALE GENOMIC DNA]</scope>
    <source>
        <strain evidence="8 9">Alo17</strain>
    </source>
</reference>
<dbReference type="Gene3D" id="3.40.50.1390">
    <property type="entry name" value="Resolvase, N-terminal catalytic domain"/>
    <property type="match status" value="1"/>
</dbReference>
<evidence type="ECO:0000256" key="5">
    <source>
        <dbReference type="PROSITE-ProRule" id="PRU10137"/>
    </source>
</evidence>
<evidence type="ECO:0000313" key="9">
    <source>
        <dbReference type="Proteomes" id="UP000069771"/>
    </source>
</evidence>
<gene>
    <name evidence="8" type="ORF">AALO17_08180</name>
</gene>
<keyword evidence="9" id="KW-1185">Reference proteome</keyword>
<dbReference type="SMART" id="SM00857">
    <property type="entry name" value="Resolvase"/>
    <property type="match status" value="1"/>
</dbReference>
<dbReference type="InterPro" id="IPR050639">
    <property type="entry name" value="SSR_resolvase"/>
</dbReference>
<dbReference type="InterPro" id="IPR036162">
    <property type="entry name" value="Resolvase-like_N_sf"/>
</dbReference>
<dbReference type="EMBL" id="CP011391">
    <property type="protein sequence ID" value="AMK53952.1"/>
    <property type="molecule type" value="Genomic_DNA"/>
</dbReference>
<evidence type="ECO:0008006" key="10">
    <source>
        <dbReference type="Google" id="ProtNLM"/>
    </source>
</evidence>
<evidence type="ECO:0000259" key="6">
    <source>
        <dbReference type="PROSITE" id="PS51736"/>
    </source>
</evidence>
<proteinExistence type="predicted"/>
<dbReference type="PANTHER" id="PTHR30461:SF23">
    <property type="entry name" value="DNA RECOMBINASE-RELATED"/>
    <property type="match status" value="1"/>
</dbReference>
<feature type="active site" description="O-(5'-phospho-DNA)-serine intermediate" evidence="4 5">
    <location>
        <position position="52"/>
    </location>
</feature>